<keyword evidence="11" id="KW-0472">Membrane</keyword>
<dbReference type="GO" id="GO:0005777">
    <property type="term" value="C:peroxisome"/>
    <property type="evidence" value="ECO:0007669"/>
    <property type="project" value="UniProtKB-SubCell"/>
</dbReference>
<evidence type="ECO:0000256" key="11">
    <source>
        <dbReference type="ARBA" id="ARBA00023136"/>
    </source>
</evidence>
<reference evidence="21" key="1">
    <citation type="submission" date="2020-12" db="EMBL/GenBank/DDBJ databases">
        <title>Metabolic potential, ecology and presence of endohyphal bacteria is reflected in genomic diversity of Mucoromycotina.</title>
        <authorList>
            <person name="Muszewska A."/>
            <person name="Okrasinska A."/>
            <person name="Steczkiewicz K."/>
            <person name="Drgas O."/>
            <person name="Orlowska M."/>
            <person name="Perlinska-Lenart U."/>
            <person name="Aleksandrzak-Piekarczyk T."/>
            <person name="Szatraj K."/>
            <person name="Zielenkiewicz U."/>
            <person name="Pilsyk S."/>
            <person name="Malc E."/>
            <person name="Mieczkowski P."/>
            <person name="Kruszewska J.S."/>
            <person name="Biernat P."/>
            <person name="Pawlowska J."/>
        </authorList>
    </citation>
    <scope>NUCLEOTIDE SEQUENCE</scope>
    <source>
        <strain evidence="21">WA0000017839</strain>
    </source>
</reference>
<dbReference type="AlphaFoldDB" id="A0A8H7RM68"/>
<organism evidence="21 22">
    <name type="scientific">Mucor saturninus</name>
    <dbReference type="NCBI Taxonomy" id="64648"/>
    <lineage>
        <taxon>Eukaryota</taxon>
        <taxon>Fungi</taxon>
        <taxon>Fungi incertae sedis</taxon>
        <taxon>Mucoromycota</taxon>
        <taxon>Mucoromycotina</taxon>
        <taxon>Mucoromycetes</taxon>
        <taxon>Mucorales</taxon>
        <taxon>Mucorineae</taxon>
        <taxon>Mucoraceae</taxon>
        <taxon>Mucor</taxon>
    </lineage>
</organism>
<feature type="domain" description="Choline/carnitine acyltransferase" evidence="20">
    <location>
        <begin position="27"/>
        <end position="578"/>
    </location>
</feature>
<evidence type="ECO:0000256" key="7">
    <source>
        <dbReference type="ARBA" id="ARBA00022832"/>
    </source>
</evidence>
<evidence type="ECO:0000256" key="1">
    <source>
        <dbReference type="ARBA" id="ARBA00004275"/>
    </source>
</evidence>
<evidence type="ECO:0000259" key="20">
    <source>
        <dbReference type="Pfam" id="PF00755"/>
    </source>
</evidence>
<evidence type="ECO:0000256" key="12">
    <source>
        <dbReference type="ARBA" id="ARBA00023140"/>
    </source>
</evidence>
<evidence type="ECO:0000256" key="10">
    <source>
        <dbReference type="ARBA" id="ARBA00023128"/>
    </source>
</evidence>
<evidence type="ECO:0000256" key="14">
    <source>
        <dbReference type="ARBA" id="ARBA00052702"/>
    </source>
</evidence>
<dbReference type="GO" id="GO:0004092">
    <property type="term" value="F:carnitine O-acetyltransferase activity"/>
    <property type="evidence" value="ECO:0007669"/>
    <property type="project" value="UniProtKB-EC"/>
</dbReference>
<evidence type="ECO:0000256" key="19">
    <source>
        <dbReference type="RuleBase" id="RU003801"/>
    </source>
</evidence>
<name>A0A8H7RM68_9FUNG</name>
<evidence type="ECO:0000313" key="21">
    <source>
        <dbReference type="EMBL" id="KAG2213529.1"/>
    </source>
</evidence>
<dbReference type="GO" id="GO:0005743">
    <property type="term" value="C:mitochondrial inner membrane"/>
    <property type="evidence" value="ECO:0007669"/>
    <property type="project" value="UniProtKB-SubCell"/>
</dbReference>
<keyword evidence="10" id="KW-0496">Mitochondrion</keyword>
<dbReference type="EMBL" id="JAEPRD010000003">
    <property type="protein sequence ID" value="KAG2213529.1"/>
    <property type="molecule type" value="Genomic_DNA"/>
</dbReference>
<dbReference type="PANTHER" id="PTHR22589">
    <property type="entry name" value="CARNITINE O-ACYLTRANSFERASE"/>
    <property type="match status" value="1"/>
</dbReference>
<keyword evidence="6" id="KW-0999">Mitochondrion inner membrane</keyword>
<dbReference type="OrthoDB" id="240216at2759"/>
<evidence type="ECO:0000256" key="2">
    <source>
        <dbReference type="ARBA" id="ARBA00004443"/>
    </source>
</evidence>
<keyword evidence="4" id="KW-0813">Transport</keyword>
<dbReference type="GO" id="GO:0009437">
    <property type="term" value="P:carnitine metabolic process"/>
    <property type="evidence" value="ECO:0007669"/>
    <property type="project" value="TreeGrafter"/>
</dbReference>
<evidence type="ECO:0000256" key="15">
    <source>
        <dbReference type="ARBA" id="ARBA00053195"/>
    </source>
</evidence>
<evidence type="ECO:0000256" key="8">
    <source>
        <dbReference type="ARBA" id="ARBA00022946"/>
    </source>
</evidence>
<gene>
    <name evidence="21" type="ORF">INT47_009203</name>
</gene>
<keyword evidence="8" id="KW-0809">Transit peptide</keyword>
<evidence type="ECO:0000256" key="3">
    <source>
        <dbReference type="ARBA" id="ARBA00005232"/>
    </source>
</evidence>
<dbReference type="InterPro" id="IPR039551">
    <property type="entry name" value="Cho/carn_acyl_trans"/>
</dbReference>
<dbReference type="GO" id="GO:0006631">
    <property type="term" value="P:fatty acid metabolic process"/>
    <property type="evidence" value="ECO:0007669"/>
    <property type="project" value="UniProtKB-KW"/>
</dbReference>
<evidence type="ECO:0000256" key="16">
    <source>
        <dbReference type="ARBA" id="ARBA00066910"/>
    </source>
</evidence>
<comment type="caution">
    <text evidence="21">The sequence shown here is derived from an EMBL/GenBank/DDBJ whole genome shotgun (WGS) entry which is preliminary data.</text>
</comment>
<protein>
    <recommendedName>
        <fullName evidence="17">Carnitine O-acetyltransferase, mitochondrial</fullName>
        <ecNumber evidence="16">2.3.1.7</ecNumber>
    </recommendedName>
</protein>
<keyword evidence="13 19" id="KW-0012">Acyltransferase</keyword>
<dbReference type="Gene3D" id="3.30.559.70">
    <property type="entry name" value="Choline/Carnitine o-acyltransferase, domain 2"/>
    <property type="match status" value="1"/>
</dbReference>
<sequence length="613" mass="69637">MAPTPKTPVDANAAGPMLRYQANLPKLPVPALSETLQKYLKTVHPLLSEEEYKRTEQAVKDFEAPGGLGQQLQQRLVARAQNPEMVNWMEEWWNDQAYMGYRDPVVVYVSYFFAYKDDKFRKNPAERAAAITTAALEFKKLVAEKTLEPEYAKGEPMCMDSYKYMFNNCRIAHKPSDLAASFDPFKNTHIIAIRKNKFYFVDTVHHGVQLNTKELQQQFERVIDQAGDVKGLPIGVLTSDNRDKWFDNRNLLLAANPINKEIMDKIETSSFVVCLDDLEPKTRDELCRASWHGDGRNRFFDKPLQFIVYENGRAGFMGEHSCMDGTTTCRLNEYVCDGLARNLIKHGHNSIRKDIPQPQILTFVTNKEIETAIEVAEKDFEQLIGQHEMTVLAYQAFGKNLIKKFKCSPDGFVQMAIQLAYNKMFGTSRPTYESGQTRKFQRGRTETSRTVSDESVAFVKAMENPHLPDVEKIAAFRTALKAQGQYMAAAVNGHGVDRHLFGLKNSLKANEKKPELFTDPAFAYSSHWYLSTSQLSSEHFDGYGWGQVVNDGFGCAYMIKANALQFNVASVKDLTVHGKQYIDGTYQFKQCLEDACNELRDLLMTEVPAQAKL</sequence>
<keyword evidence="7" id="KW-0276">Fatty acid metabolism</keyword>
<dbReference type="Gene3D" id="3.30.559.10">
    <property type="entry name" value="Chloramphenicol acetyltransferase-like domain"/>
    <property type="match status" value="1"/>
</dbReference>
<keyword evidence="9" id="KW-0443">Lipid metabolism</keyword>
<dbReference type="PANTHER" id="PTHR22589:SF103">
    <property type="entry name" value="CARNITINE O-ACETYL-TRANSFERASE, ISOFORM A-RELATED"/>
    <property type="match status" value="1"/>
</dbReference>
<dbReference type="FunFam" id="3.30.559.70:FF:000007">
    <property type="entry name" value="Carnitine O-acetyltransferase, mitochondrial"/>
    <property type="match status" value="1"/>
</dbReference>
<accession>A0A8H7RM68</accession>
<dbReference type="InterPro" id="IPR042231">
    <property type="entry name" value="Cho/carn_acyl_trans_2"/>
</dbReference>
<dbReference type="EC" id="2.3.1.7" evidence="16"/>
<evidence type="ECO:0000256" key="17">
    <source>
        <dbReference type="ARBA" id="ARBA00073438"/>
    </source>
</evidence>
<dbReference type="SUPFAM" id="SSF52777">
    <property type="entry name" value="CoA-dependent acyltransferases"/>
    <property type="match status" value="2"/>
</dbReference>
<dbReference type="InterPro" id="IPR023213">
    <property type="entry name" value="CAT-like_dom_sf"/>
</dbReference>
<dbReference type="Proteomes" id="UP000603453">
    <property type="component" value="Unassembled WGS sequence"/>
</dbReference>
<evidence type="ECO:0000256" key="4">
    <source>
        <dbReference type="ARBA" id="ARBA00022448"/>
    </source>
</evidence>
<evidence type="ECO:0000256" key="9">
    <source>
        <dbReference type="ARBA" id="ARBA00023098"/>
    </source>
</evidence>
<evidence type="ECO:0000256" key="18">
    <source>
        <dbReference type="PIRSR" id="PIRSR600542-1"/>
    </source>
</evidence>
<feature type="active site" description="Proton acceptor" evidence="18">
    <location>
        <position position="320"/>
    </location>
</feature>
<keyword evidence="22" id="KW-1185">Reference proteome</keyword>
<dbReference type="PROSITE" id="PS00439">
    <property type="entry name" value="ACYLTRANSF_C_1"/>
    <property type="match status" value="1"/>
</dbReference>
<evidence type="ECO:0000256" key="13">
    <source>
        <dbReference type="ARBA" id="ARBA00023315"/>
    </source>
</evidence>
<comment type="similarity">
    <text evidence="3 19">Belongs to the carnitine/choline acetyltransferase family.</text>
</comment>
<evidence type="ECO:0000313" key="22">
    <source>
        <dbReference type="Proteomes" id="UP000603453"/>
    </source>
</evidence>
<evidence type="ECO:0000256" key="6">
    <source>
        <dbReference type="ARBA" id="ARBA00022792"/>
    </source>
</evidence>
<proteinExistence type="inferred from homology"/>
<dbReference type="PROSITE" id="PS00440">
    <property type="entry name" value="ACYLTRANSF_C_2"/>
    <property type="match status" value="1"/>
</dbReference>
<comment type="subcellular location">
    <subcellularLocation>
        <location evidence="2">Mitochondrion inner membrane</location>
        <topology evidence="2">Peripheral membrane protein</topology>
        <orientation evidence="2">Matrix side</orientation>
    </subcellularLocation>
    <subcellularLocation>
        <location evidence="1">Peroxisome</location>
    </subcellularLocation>
</comment>
<comment type="catalytic activity">
    <reaction evidence="14">
        <text>(R)-carnitine + acetyl-CoA = O-acetyl-(R)-carnitine + CoA</text>
        <dbReference type="Rhea" id="RHEA:21136"/>
        <dbReference type="ChEBI" id="CHEBI:16347"/>
        <dbReference type="ChEBI" id="CHEBI:57287"/>
        <dbReference type="ChEBI" id="CHEBI:57288"/>
        <dbReference type="ChEBI" id="CHEBI:57589"/>
        <dbReference type="EC" id="2.3.1.7"/>
    </reaction>
</comment>
<evidence type="ECO:0000256" key="5">
    <source>
        <dbReference type="ARBA" id="ARBA00022679"/>
    </source>
</evidence>
<comment type="function">
    <text evidence="15">Carnitine acetylase is specific for short chain fatty acids. Carnitine acetylase seems to affect the flux through the pyruvate dehydrogenase complex. It may be involved as well in the transport of acetyl-CoA into mitochondria.</text>
</comment>
<dbReference type="InterPro" id="IPR000542">
    <property type="entry name" value="Carn_acyl_trans"/>
</dbReference>
<keyword evidence="5 19" id="KW-0808">Transferase</keyword>
<keyword evidence="12" id="KW-0576">Peroxisome</keyword>
<dbReference type="Pfam" id="PF00755">
    <property type="entry name" value="Carn_acyltransf"/>
    <property type="match status" value="1"/>
</dbReference>